<accession>A0ABX0ZH37</accession>
<evidence type="ECO:0000256" key="1">
    <source>
        <dbReference type="ARBA" id="ARBA00022729"/>
    </source>
</evidence>
<keyword evidence="1" id="KW-0732">Signal</keyword>
<dbReference type="InterPro" id="IPR013320">
    <property type="entry name" value="ConA-like_dom_sf"/>
</dbReference>
<dbReference type="SUPFAM" id="SSF49899">
    <property type="entry name" value="Concanavalin A-like lectins/glucanases"/>
    <property type="match status" value="1"/>
</dbReference>
<organism evidence="4 5">
    <name type="scientific">Micromonospora thermarum</name>
    <dbReference type="NCBI Taxonomy" id="2720024"/>
    <lineage>
        <taxon>Bacteria</taxon>
        <taxon>Bacillati</taxon>
        <taxon>Actinomycetota</taxon>
        <taxon>Actinomycetes</taxon>
        <taxon>Micromonosporales</taxon>
        <taxon>Micromonosporaceae</taxon>
        <taxon>Micromonospora</taxon>
    </lineage>
</organism>
<comment type="caution">
    <text evidence="4">The sequence shown here is derived from an EMBL/GenBank/DDBJ whole genome shotgun (WGS) entry which is preliminary data.</text>
</comment>
<dbReference type="Proteomes" id="UP000783871">
    <property type="component" value="Unassembled WGS sequence"/>
</dbReference>
<evidence type="ECO:0000313" key="5">
    <source>
        <dbReference type="Proteomes" id="UP000783871"/>
    </source>
</evidence>
<dbReference type="EMBL" id="JAATEO010000038">
    <property type="protein sequence ID" value="NJP35273.1"/>
    <property type="molecule type" value="Genomic_DNA"/>
</dbReference>
<evidence type="ECO:0000313" key="4">
    <source>
        <dbReference type="EMBL" id="NJP35273.1"/>
    </source>
</evidence>
<dbReference type="Gene3D" id="2.60.40.10">
    <property type="entry name" value="Immunoglobulins"/>
    <property type="match status" value="1"/>
</dbReference>
<dbReference type="InterPro" id="IPR013783">
    <property type="entry name" value="Ig-like_fold"/>
</dbReference>
<name>A0ABX0ZH37_9ACTN</name>
<dbReference type="SMART" id="SM00560">
    <property type="entry name" value="LamGL"/>
    <property type="match status" value="1"/>
</dbReference>
<protein>
    <submittedName>
        <fullName evidence="4">LamG domain-containing protein</fullName>
    </submittedName>
</protein>
<dbReference type="Pfam" id="PF13385">
    <property type="entry name" value="Laminin_G_3"/>
    <property type="match status" value="1"/>
</dbReference>
<sequence>MVGGVAPASASAPAGCVSAVADEAEAVRLAMECGQRVEVLSARTPWVTTTAEPTGELTWKAATLAERTNVGGQWRSVDPTITAGTGPLSPTAPVLPMRFSPGGDGPLARIEHEGRALELSSPVGSLPAPSVSGRTLVYESVLPDVDLRVSVDDDGTGFSEVLVVHTPEAAANPALEQLSFPLRTEGGLSVMEVDGGLSVVDGAGVEVFTSPTPLMWDSSGGVDASTASLGSFGTLGFDDEPVLVEREVSPAPEDQVAEMPAEFDGRSVTITPDQGMLTSPETVWPVFIDPTFDAGHGVTRNEWTMIAEAWPTQSYHNFSGSNGVGLCSTSYDSDCVRTGRKRLVWEFNIPSSIHGSVVSSASFSAYKTTAYSCNQPGWVRLYRVNSISSSTTWSSHHAHWDDGGTAPSIDSQAPNGQCTGWEEWNATAGAQSAADNNWDVLTMGLRAMNEGNMPDYWRQFRNDASLSITFNRYPNIPTNVSLDPSTTVGSGPSGFITRDATPQLFATVSDPDRNFGQTVQGVFQIWWGSTKVWEGQSALVLGVSNVSPQTAPPALVEDRLYTVRVWAKDAAGLMSKQWSDFIQFTVDVTPPAVPPVVVPQEVATGITAKYVENAWAGGPGQAGAFAFKPNGVTDVNRYQYSFDSSTYTGEVGAAANGDSASLISYTPSSPGMHTLRVWTVDKAGWIVDEPEEYQFWVHTAPKAAWWMLDGDGTDSAIDGANPLTVTGTASWPAGALAGVYPTDKALHLDGATTGAATAGPVVQTTGSYTVTAFVKTGGSGGSGVAVSQDGVYASGFRLGITDKDCPTELGSRCWALSLANIDRAVPEPGWTVLRPDPLLKANPQYFAIKPDTWTHLAGVYDAGAGKLRLYVNGVAAGEMSFTATWDAVGRLRIGHANDGTSAVQRWSGDMDDVRVYRVALDDNTIGRISQGSRGTADIPQ</sequence>
<evidence type="ECO:0000259" key="3">
    <source>
        <dbReference type="SMART" id="SM00560"/>
    </source>
</evidence>
<feature type="domain" description="LamG-like jellyroll fold" evidence="3">
    <location>
        <begin position="766"/>
        <end position="923"/>
    </location>
</feature>
<keyword evidence="2" id="KW-1015">Disulfide bond</keyword>
<proteinExistence type="predicted"/>
<gene>
    <name evidence="4" type="ORF">HCJ94_25680</name>
</gene>
<dbReference type="Gene3D" id="2.60.120.200">
    <property type="match status" value="1"/>
</dbReference>
<keyword evidence="5" id="KW-1185">Reference proteome</keyword>
<evidence type="ECO:0000256" key="2">
    <source>
        <dbReference type="ARBA" id="ARBA00023157"/>
    </source>
</evidence>
<reference evidence="4 5" key="1">
    <citation type="submission" date="2020-03" db="EMBL/GenBank/DDBJ databases">
        <title>WGS of actinomycetes isolated from Thailand.</title>
        <authorList>
            <person name="Thawai C."/>
        </authorList>
    </citation>
    <scope>NUCLEOTIDE SEQUENCE [LARGE SCALE GENOMIC DNA]</scope>
    <source>
        <strain evidence="4 5">HSS6-12</strain>
    </source>
</reference>
<dbReference type="InterPro" id="IPR006558">
    <property type="entry name" value="LamG-like"/>
</dbReference>